<accession>A0ABP7Y0F8</accession>
<name>A0ABP7Y0F8_9ACTN</name>
<reference evidence="3" key="1">
    <citation type="journal article" date="2019" name="Int. J. Syst. Evol. Microbiol.">
        <title>The Global Catalogue of Microorganisms (GCM) 10K type strain sequencing project: providing services to taxonomists for standard genome sequencing and annotation.</title>
        <authorList>
            <consortium name="The Broad Institute Genomics Platform"/>
            <consortium name="The Broad Institute Genome Sequencing Center for Infectious Disease"/>
            <person name="Wu L."/>
            <person name="Ma J."/>
        </authorList>
    </citation>
    <scope>NUCLEOTIDE SEQUENCE [LARGE SCALE GENOMIC DNA]</scope>
    <source>
        <strain evidence="3">JCM 16703</strain>
    </source>
</reference>
<dbReference type="Proteomes" id="UP001501495">
    <property type="component" value="Unassembled WGS sequence"/>
</dbReference>
<protein>
    <recommendedName>
        <fullName evidence="4">DUF4235 domain-containing protein</fullName>
    </recommendedName>
</protein>
<evidence type="ECO:0000313" key="2">
    <source>
        <dbReference type="EMBL" id="GAA4128896.1"/>
    </source>
</evidence>
<sequence length="114" mass="11510">MAPAAGGPTRVGGMAKKGSAPGNSRAFSILALVASVAAAQVSKRVLDTTWKAATGRKPPVNPADPDVAVGEAVAWAAATGATIALARMIAQRRAAEYYVKSTGNLPPQLAKDGR</sequence>
<evidence type="ECO:0000256" key="1">
    <source>
        <dbReference type="SAM" id="MobiDB-lite"/>
    </source>
</evidence>
<proteinExistence type="predicted"/>
<feature type="region of interest" description="Disordered" evidence="1">
    <location>
        <begin position="1"/>
        <end position="22"/>
    </location>
</feature>
<dbReference type="EMBL" id="BAAAZH010000033">
    <property type="protein sequence ID" value="GAA4128896.1"/>
    <property type="molecule type" value="Genomic_DNA"/>
</dbReference>
<dbReference type="Pfam" id="PF14019">
    <property type="entry name" value="DUF4235"/>
    <property type="match status" value="1"/>
</dbReference>
<gene>
    <name evidence="2" type="ORF">GCM10022215_40890</name>
</gene>
<evidence type="ECO:0000313" key="3">
    <source>
        <dbReference type="Proteomes" id="UP001501495"/>
    </source>
</evidence>
<organism evidence="2 3">
    <name type="scientific">Nocardioides fonticola</name>
    <dbReference type="NCBI Taxonomy" id="450363"/>
    <lineage>
        <taxon>Bacteria</taxon>
        <taxon>Bacillati</taxon>
        <taxon>Actinomycetota</taxon>
        <taxon>Actinomycetes</taxon>
        <taxon>Propionibacteriales</taxon>
        <taxon>Nocardioidaceae</taxon>
        <taxon>Nocardioides</taxon>
    </lineage>
</organism>
<dbReference type="InterPro" id="IPR025329">
    <property type="entry name" value="DUF4235"/>
</dbReference>
<evidence type="ECO:0008006" key="4">
    <source>
        <dbReference type="Google" id="ProtNLM"/>
    </source>
</evidence>
<comment type="caution">
    <text evidence="2">The sequence shown here is derived from an EMBL/GenBank/DDBJ whole genome shotgun (WGS) entry which is preliminary data.</text>
</comment>
<keyword evidence="3" id="KW-1185">Reference proteome</keyword>